<feature type="transmembrane region" description="Helical" evidence="1">
    <location>
        <begin position="53"/>
        <end position="70"/>
    </location>
</feature>
<accession>A0A8J2KLL6</accession>
<dbReference type="EMBL" id="CAJVCH010389629">
    <property type="protein sequence ID" value="CAG7817245.1"/>
    <property type="molecule type" value="Genomic_DNA"/>
</dbReference>
<comment type="caution">
    <text evidence="2">The sequence shown here is derived from an EMBL/GenBank/DDBJ whole genome shotgun (WGS) entry which is preliminary data.</text>
</comment>
<name>A0A8J2KLL6_9HEXA</name>
<evidence type="ECO:0000313" key="2">
    <source>
        <dbReference type="EMBL" id="CAG7817245.1"/>
    </source>
</evidence>
<gene>
    <name evidence="2" type="ORF">AFUS01_LOCUS27823</name>
</gene>
<keyword evidence="3" id="KW-1185">Reference proteome</keyword>
<evidence type="ECO:0000256" key="1">
    <source>
        <dbReference type="SAM" id="Phobius"/>
    </source>
</evidence>
<keyword evidence="1" id="KW-0812">Transmembrane</keyword>
<reference evidence="2" key="1">
    <citation type="submission" date="2021-06" db="EMBL/GenBank/DDBJ databases">
        <authorList>
            <person name="Hodson N. C."/>
            <person name="Mongue J. A."/>
            <person name="Jaron S. K."/>
        </authorList>
    </citation>
    <scope>NUCLEOTIDE SEQUENCE</scope>
</reference>
<dbReference type="Proteomes" id="UP000708208">
    <property type="component" value="Unassembled WGS sequence"/>
</dbReference>
<evidence type="ECO:0000313" key="3">
    <source>
        <dbReference type="Proteomes" id="UP000708208"/>
    </source>
</evidence>
<dbReference type="AlphaFoldDB" id="A0A8J2KLL6"/>
<keyword evidence="1" id="KW-1133">Transmembrane helix</keyword>
<sequence length="73" mass="8096">MTELWEAEKWSEDAEMQLGQLNRSSEAIAPQNPGWIIDKKQTKISLGISRRSLFIITTILILGLVAAGIAKNT</sequence>
<organism evidence="2 3">
    <name type="scientific">Allacma fusca</name>
    <dbReference type="NCBI Taxonomy" id="39272"/>
    <lineage>
        <taxon>Eukaryota</taxon>
        <taxon>Metazoa</taxon>
        <taxon>Ecdysozoa</taxon>
        <taxon>Arthropoda</taxon>
        <taxon>Hexapoda</taxon>
        <taxon>Collembola</taxon>
        <taxon>Symphypleona</taxon>
        <taxon>Sminthuridae</taxon>
        <taxon>Allacma</taxon>
    </lineage>
</organism>
<keyword evidence="1" id="KW-0472">Membrane</keyword>
<proteinExistence type="predicted"/>
<protein>
    <submittedName>
        <fullName evidence="2">Uncharacterized protein</fullName>
    </submittedName>
</protein>